<dbReference type="Pfam" id="PF17919">
    <property type="entry name" value="RT_RNaseH_2"/>
    <property type="match status" value="1"/>
</dbReference>
<dbReference type="PANTHER" id="PTHR37984">
    <property type="entry name" value="PROTEIN CBG26694"/>
    <property type="match status" value="1"/>
</dbReference>
<accession>A0AAF0Q9U4</accession>
<dbReference type="SUPFAM" id="SSF56672">
    <property type="entry name" value="DNA/RNA polymerases"/>
    <property type="match status" value="1"/>
</dbReference>
<dbReference type="PANTHER" id="PTHR37984:SF5">
    <property type="entry name" value="PROTEIN NYNRIN-LIKE"/>
    <property type="match status" value="1"/>
</dbReference>
<dbReference type="GO" id="GO:0003824">
    <property type="term" value="F:catalytic activity"/>
    <property type="evidence" value="ECO:0007669"/>
    <property type="project" value="UniProtKB-KW"/>
</dbReference>
<dbReference type="InterPro" id="IPR043502">
    <property type="entry name" value="DNA/RNA_pol_sf"/>
</dbReference>
<dbReference type="InterPro" id="IPR041577">
    <property type="entry name" value="RT_RNaseH_2"/>
</dbReference>
<evidence type="ECO:0000313" key="3">
    <source>
        <dbReference type="EMBL" id="WMV19647.1"/>
    </source>
</evidence>
<dbReference type="EMBL" id="CP133614">
    <property type="protein sequence ID" value="WMV19647.1"/>
    <property type="molecule type" value="Genomic_DNA"/>
</dbReference>
<dbReference type="Gene3D" id="3.30.70.270">
    <property type="match status" value="1"/>
</dbReference>
<dbReference type="AlphaFoldDB" id="A0AAF0Q9U4"/>
<organism evidence="3 4">
    <name type="scientific">Solanum verrucosum</name>
    <dbReference type="NCBI Taxonomy" id="315347"/>
    <lineage>
        <taxon>Eukaryota</taxon>
        <taxon>Viridiplantae</taxon>
        <taxon>Streptophyta</taxon>
        <taxon>Embryophyta</taxon>
        <taxon>Tracheophyta</taxon>
        <taxon>Spermatophyta</taxon>
        <taxon>Magnoliopsida</taxon>
        <taxon>eudicotyledons</taxon>
        <taxon>Gunneridae</taxon>
        <taxon>Pentapetalae</taxon>
        <taxon>asterids</taxon>
        <taxon>lamiids</taxon>
        <taxon>Solanales</taxon>
        <taxon>Solanaceae</taxon>
        <taxon>Solanoideae</taxon>
        <taxon>Solaneae</taxon>
        <taxon>Solanum</taxon>
    </lineage>
</organism>
<feature type="domain" description="Reverse transcriptase/retrotransposon-derived protein RNase H-like" evidence="2">
    <location>
        <begin position="36"/>
        <end position="93"/>
    </location>
</feature>
<proteinExistence type="predicted"/>
<dbReference type="Proteomes" id="UP001234989">
    <property type="component" value="Chromosome 3"/>
</dbReference>
<dbReference type="InterPro" id="IPR043128">
    <property type="entry name" value="Rev_trsase/Diguanyl_cyclase"/>
</dbReference>
<evidence type="ECO:0000256" key="1">
    <source>
        <dbReference type="ARBA" id="ARBA00023268"/>
    </source>
</evidence>
<name>A0AAF0Q9U4_SOLVR</name>
<feature type="non-terminal residue" evidence="3">
    <location>
        <position position="1"/>
    </location>
</feature>
<gene>
    <name evidence="3" type="ORF">MTR67_013032</name>
</gene>
<keyword evidence="4" id="KW-1185">Reference proteome</keyword>
<evidence type="ECO:0000259" key="2">
    <source>
        <dbReference type="Pfam" id="PF17919"/>
    </source>
</evidence>
<keyword evidence="1" id="KW-0511">Multifunctional enzyme</keyword>
<dbReference type="InterPro" id="IPR050951">
    <property type="entry name" value="Retrovirus_Pol_polyprotein"/>
</dbReference>
<evidence type="ECO:0000313" key="4">
    <source>
        <dbReference type="Proteomes" id="UP001234989"/>
    </source>
</evidence>
<sequence length="203" mass="22689">RSFVGITSYYQRFVKKIASIATHLKRLTKKEVPFEWTDRCEDNLKKVKTLLTTTHIRTLPVEGKDFIVYCNVSHSGLDVVLMQESYSRTIIYYHLGKTNMVADALSRKTVSMGSLASLGVSKRPLTNDIQTLESKLMQLGISKKGGVLASIEVRPTFIEEIKAKEFKDESLNELRKNIVSGKAQDAAFDAGGVLSFKGRICVP</sequence>
<protein>
    <recommendedName>
        <fullName evidence="2">Reverse transcriptase/retrotransposon-derived protein RNase H-like domain-containing protein</fullName>
    </recommendedName>
</protein>
<reference evidence="3" key="1">
    <citation type="submission" date="2023-08" db="EMBL/GenBank/DDBJ databases">
        <title>A de novo genome assembly of Solanum verrucosum Schlechtendal, a Mexican diploid species geographically isolated from the other diploid A-genome species in potato relatives.</title>
        <authorList>
            <person name="Hosaka K."/>
        </authorList>
    </citation>
    <scope>NUCLEOTIDE SEQUENCE</scope>
    <source>
        <tissue evidence="3">Young leaves</tissue>
    </source>
</reference>